<evidence type="ECO:0000313" key="3">
    <source>
        <dbReference type="Proteomes" id="UP000241546"/>
    </source>
</evidence>
<dbReference type="OrthoDB" id="49511at2759"/>
<reference evidence="3" key="1">
    <citation type="submission" date="2016-07" db="EMBL/GenBank/DDBJ databases">
        <title>Multiple horizontal gene transfer events from other fungi enriched the ability of initially mycotrophic Trichoderma (Ascomycota) to feed on dead plant biomass.</title>
        <authorList>
            <consortium name="DOE Joint Genome Institute"/>
            <person name="Atanasova L."/>
            <person name="Chenthamara K."/>
            <person name="Zhang J."/>
            <person name="Grujic M."/>
            <person name="Henrissat B."/>
            <person name="Kuo A."/>
            <person name="Aerts A."/>
            <person name="Salamov A."/>
            <person name="Lipzen A."/>
            <person name="Labutti K."/>
            <person name="Barry K."/>
            <person name="Miao Y."/>
            <person name="Rahimi M.J."/>
            <person name="Shen Q."/>
            <person name="Grigoriev I.V."/>
            <person name="Kubicek C.P."/>
            <person name="Druzhinina I.S."/>
        </authorList>
    </citation>
    <scope>NUCLEOTIDE SEQUENCE [LARGE SCALE GENOMIC DNA]</scope>
    <source>
        <strain evidence="3">TUCIM 6016</strain>
    </source>
</reference>
<dbReference type="EMBL" id="KZ680398">
    <property type="protein sequence ID" value="PTB61543.1"/>
    <property type="molecule type" value="Genomic_DNA"/>
</dbReference>
<gene>
    <name evidence="2" type="ORF">BBK36DRAFT_1186468</name>
</gene>
<evidence type="ECO:0000259" key="1">
    <source>
        <dbReference type="Pfam" id="PF24173"/>
    </source>
</evidence>
<dbReference type="PANTHER" id="PTHR18460:SF3">
    <property type="entry name" value="TELO2-INTERACTING PROTEIN 1 HOMOLOG"/>
    <property type="match status" value="1"/>
</dbReference>
<dbReference type="GO" id="GO:0005737">
    <property type="term" value="C:cytoplasm"/>
    <property type="evidence" value="ECO:0007669"/>
    <property type="project" value="TreeGrafter"/>
</dbReference>
<dbReference type="Pfam" id="PF24173">
    <property type="entry name" value="TPR_TTI1_N"/>
    <property type="match status" value="1"/>
</dbReference>
<dbReference type="PANTHER" id="PTHR18460">
    <property type="entry name" value="TEL2 INTERACTING PROTEIN 1 TTI1 FAMILY MEMBER"/>
    <property type="match status" value="1"/>
</dbReference>
<sequence>METSPAAKERNELFQKLKPCCVQVSQLAIREAGDPKSHRQVLQLVDQILDILNQQISTNPLALDEKLAEYVFFPLHHIFRQLERYPMTVVEDCVKCLTILIVHGWKTKISAQLVQQIFSFLIFIIDGVPGSPKRDIPEETVLEAFRAETALLTTAGSSPVAAAGLSEPESIPALGHGITVMLDAVAE</sequence>
<accession>A0A2T4AWW3</accession>
<feature type="domain" description="TTI1 N-terminal TPR" evidence="1">
    <location>
        <begin position="14"/>
        <end position="185"/>
    </location>
</feature>
<keyword evidence="3" id="KW-1185">Reference proteome</keyword>
<name>A0A2T4AWW3_9HYPO</name>
<dbReference type="GeneID" id="36604608"/>
<dbReference type="InterPro" id="IPR052587">
    <property type="entry name" value="TELO2-interacting_protein_1"/>
</dbReference>
<protein>
    <recommendedName>
        <fullName evidence="1">TTI1 N-terminal TPR domain-containing protein</fullName>
    </recommendedName>
</protein>
<dbReference type="InterPro" id="IPR057566">
    <property type="entry name" value="TPR_TTI1_N"/>
</dbReference>
<dbReference type="AlphaFoldDB" id="A0A2T4AWW3"/>
<dbReference type="RefSeq" id="XP_024744863.1">
    <property type="nucleotide sequence ID" value="XM_024896490.1"/>
</dbReference>
<dbReference type="Proteomes" id="UP000241546">
    <property type="component" value="Unassembled WGS sequence"/>
</dbReference>
<organism evidence="2 3">
    <name type="scientific">Trichoderma citrinoviride</name>
    <dbReference type="NCBI Taxonomy" id="58853"/>
    <lineage>
        <taxon>Eukaryota</taxon>
        <taxon>Fungi</taxon>
        <taxon>Dikarya</taxon>
        <taxon>Ascomycota</taxon>
        <taxon>Pezizomycotina</taxon>
        <taxon>Sordariomycetes</taxon>
        <taxon>Hypocreomycetidae</taxon>
        <taxon>Hypocreales</taxon>
        <taxon>Hypocreaceae</taxon>
        <taxon>Trichoderma</taxon>
    </lineage>
</organism>
<proteinExistence type="predicted"/>
<feature type="non-terminal residue" evidence="2">
    <location>
        <position position="187"/>
    </location>
</feature>
<evidence type="ECO:0000313" key="2">
    <source>
        <dbReference type="EMBL" id="PTB61543.1"/>
    </source>
</evidence>